<dbReference type="Gene3D" id="3.20.70.20">
    <property type="match status" value="1"/>
</dbReference>
<keyword evidence="5" id="KW-0021">Allosteric enzyme</keyword>
<dbReference type="GO" id="GO:0004748">
    <property type="term" value="F:ribonucleoside-diphosphate reductase activity, thioredoxin disulfide as acceptor"/>
    <property type="evidence" value="ECO:0007669"/>
    <property type="project" value="InterPro"/>
</dbReference>
<reference evidence="17" key="1">
    <citation type="submission" date="2024-06" db="EMBL/GenBank/DDBJ databases">
        <authorList>
            <person name="Fan A."/>
            <person name="Zhang F.Y."/>
            <person name="Zhang L."/>
        </authorList>
    </citation>
    <scope>NUCLEOTIDE SEQUENCE</scope>
    <source>
        <strain evidence="17">Y61</strain>
    </source>
</reference>
<dbReference type="PANTHER" id="PTHR43371">
    <property type="entry name" value="VITAMIN B12-DEPENDENT RIBONUCLEOTIDE REDUCTASE"/>
    <property type="match status" value="1"/>
</dbReference>
<sequence length="742" mass="82976">MNIKLSDDYIRKIKSTVHPHWGELGWVTYKRTYARWIDRLNRFEEWDETVKRVVEGNINLDPRLQNGTATPDTVRLLNQEAKHLFKLIYGLASTPSGRNLWISGTDYQKRVGDALNNCWFIAIRPQAYGDSHIVPFYLKKDQPAVSMPFSFLFDELMKGGGVGFSVSRKNISQIPPADRQVDLDILISKKNGDYAAAVEAGAVDAEDWKKHHDPSAVMTYQTPDTREGWVESCALLIDAHFSSIIKNGGHLAIDVSKIREKGKRIHGFGGVAAGPVPFIEMLGAVNQVLNQASGRPLTSVDCTDICNLIGKNVVAGNVRRSAEIALGDPDDQDFITMKQDQKQLMDHRWASNNSVLVTPEFTHYSKVARAIADNGEPGVVNMDMIRNYGRLADGRQPGIDGEAEGTNPCGEISLCNGEPCNLFEVFPEIAEHQGWAMDEVLRLAVRYAKRVTFSHYDWACSRAIIRKNRRIGISMSGIQDWVLKRFGERLVTGFRNIRDSETGETYRKPVFNKEAARIFDAFYQSTVAADQAYSEELSCRPSIKHTTVKPSGTVSKLAGISEGMHFSFDKYLIQRIRFQDSDPLLPALRKAGYKVEKDVYSENTMVAEFPVKAGGAEYDRFVSANDVSIDEQFATQLFLQTYWADNSVSCTITFHKDEAGKIAGLLRQYRKACKSTSLLPYSGHGFAQAPKEPISKDRYREIKSGITGDVKTIYQSLNSNQSEKDLELVDQSDCATGACPIK</sequence>
<dbReference type="Pfam" id="PF17975">
    <property type="entry name" value="RNR_Alpha"/>
    <property type="match status" value="1"/>
</dbReference>
<keyword evidence="11" id="KW-0170">Cobalt</keyword>
<organism evidence="17">
    <name type="scientific">Sporolactobacillus sp. Y61</name>
    <dbReference type="NCBI Taxonomy" id="3160863"/>
    <lineage>
        <taxon>Bacteria</taxon>
        <taxon>Bacillati</taxon>
        <taxon>Bacillota</taxon>
        <taxon>Bacilli</taxon>
        <taxon>Bacillales</taxon>
        <taxon>Sporolactobacillaceae</taxon>
        <taxon>Sporolactobacillus</taxon>
    </lineage>
</organism>
<evidence type="ECO:0000256" key="6">
    <source>
        <dbReference type="ARBA" id="ARBA00022628"/>
    </source>
</evidence>
<feature type="domain" description="Ribonucleotide reductase alpha-helical" evidence="15">
    <location>
        <begin position="5"/>
        <end position="105"/>
    </location>
</feature>
<dbReference type="GO" id="GO:0000166">
    <property type="term" value="F:nucleotide binding"/>
    <property type="evidence" value="ECO:0007669"/>
    <property type="project" value="InterPro"/>
</dbReference>
<comment type="cofactor">
    <cofactor evidence="1">
        <name>adenosylcob(III)alamin</name>
        <dbReference type="ChEBI" id="CHEBI:18408"/>
    </cofactor>
</comment>
<dbReference type="PANTHER" id="PTHR43371:SF1">
    <property type="entry name" value="RIBONUCLEOSIDE-DIPHOSPHATE REDUCTASE"/>
    <property type="match status" value="1"/>
</dbReference>
<dbReference type="Gene3D" id="3.90.1390.10">
    <property type="entry name" value="b-12 dependent (class ii) ribonucleotide reductase, chain A, domain 3"/>
    <property type="match status" value="1"/>
</dbReference>
<dbReference type="InterPro" id="IPR050862">
    <property type="entry name" value="RdRp_reductase_class-2"/>
</dbReference>
<keyword evidence="8 17" id="KW-0560">Oxidoreductase</keyword>
<dbReference type="Pfam" id="PF21995">
    <property type="entry name" value="RNR-II_ins_dom"/>
    <property type="match status" value="1"/>
</dbReference>
<evidence type="ECO:0000256" key="2">
    <source>
        <dbReference type="ARBA" id="ARBA00005654"/>
    </source>
</evidence>
<dbReference type="NCBIfam" id="TIGR02505">
    <property type="entry name" value="RTPR"/>
    <property type="match status" value="1"/>
</dbReference>
<evidence type="ECO:0000256" key="9">
    <source>
        <dbReference type="ARBA" id="ARBA00023157"/>
    </source>
</evidence>
<evidence type="ECO:0000256" key="1">
    <source>
        <dbReference type="ARBA" id="ARBA00001922"/>
    </source>
</evidence>
<evidence type="ECO:0000259" key="16">
    <source>
        <dbReference type="Pfam" id="PF21995"/>
    </source>
</evidence>
<evidence type="ECO:0000256" key="11">
    <source>
        <dbReference type="ARBA" id="ARBA00023285"/>
    </source>
</evidence>
<comment type="similarity">
    <text evidence="2">Belongs to the class II ribonucleoside-triphosphate reductase family.</text>
</comment>
<evidence type="ECO:0000256" key="14">
    <source>
        <dbReference type="PIRSR" id="PIRSR613345-2"/>
    </source>
</evidence>
<dbReference type="SUPFAM" id="SSF51998">
    <property type="entry name" value="PFL-like glycyl radical enzymes"/>
    <property type="match status" value="1"/>
</dbReference>
<proteinExistence type="inferred from homology"/>
<evidence type="ECO:0000256" key="3">
    <source>
        <dbReference type="ARBA" id="ARBA00012275"/>
    </source>
</evidence>
<evidence type="ECO:0000259" key="15">
    <source>
        <dbReference type="Pfam" id="PF17975"/>
    </source>
</evidence>
<dbReference type="GO" id="GO:0031419">
    <property type="term" value="F:cobalamin binding"/>
    <property type="evidence" value="ECO:0007669"/>
    <property type="project" value="UniProtKB-KW"/>
</dbReference>
<evidence type="ECO:0000256" key="12">
    <source>
        <dbReference type="ARBA" id="ARBA00048987"/>
    </source>
</evidence>
<feature type="active site" evidence="13">
    <location>
        <position position="409"/>
    </location>
</feature>
<dbReference type="Gene3D" id="3.30.1620.10">
    <property type="entry name" value="b-12 dependent (class ii) ribonucleotide reductase, Chain A, Domain 2"/>
    <property type="match status" value="1"/>
</dbReference>
<feature type="disulfide bond" description="Redox-active" evidence="14">
    <location>
        <begin position="118"/>
        <end position="420"/>
    </location>
</feature>
<dbReference type="EMBL" id="CP159510">
    <property type="protein sequence ID" value="XCJ18266.1"/>
    <property type="molecule type" value="Genomic_DNA"/>
</dbReference>
<evidence type="ECO:0000256" key="8">
    <source>
        <dbReference type="ARBA" id="ARBA00023002"/>
    </source>
</evidence>
<dbReference type="GO" id="GO:0006260">
    <property type="term" value="P:DNA replication"/>
    <property type="evidence" value="ECO:0007669"/>
    <property type="project" value="UniProtKB-KW"/>
</dbReference>
<evidence type="ECO:0000313" key="17">
    <source>
        <dbReference type="EMBL" id="XCJ18266.1"/>
    </source>
</evidence>
<evidence type="ECO:0000256" key="13">
    <source>
        <dbReference type="PIRSR" id="PIRSR613345-1"/>
    </source>
</evidence>
<evidence type="ECO:0000256" key="4">
    <source>
        <dbReference type="ARBA" id="ARBA00021063"/>
    </source>
</evidence>
<dbReference type="RefSeq" id="WP_353949327.1">
    <property type="nucleotide sequence ID" value="NZ_CP159510.1"/>
</dbReference>
<evidence type="ECO:0000256" key="5">
    <source>
        <dbReference type="ARBA" id="ARBA00022533"/>
    </source>
</evidence>
<accession>A0AAU8II94</accession>
<keyword evidence="6" id="KW-0846">Cobalamin</keyword>
<evidence type="ECO:0000256" key="7">
    <source>
        <dbReference type="ARBA" id="ARBA00022705"/>
    </source>
</evidence>
<keyword evidence="9 14" id="KW-1015">Disulfide bond</keyword>
<feature type="domain" description="B12-dependent ribonucleotide reductase insertion" evidence="16">
    <location>
        <begin position="181"/>
        <end position="289"/>
    </location>
</feature>
<name>A0AAU8II94_9BACL</name>
<dbReference type="AlphaFoldDB" id="A0AAU8II94"/>
<protein>
    <recommendedName>
        <fullName evidence="4">Adenosylcobalamin-dependent ribonucleoside-triphosphate reductase</fullName>
        <ecNumber evidence="3">1.17.4.2</ecNumber>
    </recommendedName>
</protein>
<dbReference type="EC" id="1.17.4.2" evidence="3"/>
<dbReference type="GO" id="GO:0008998">
    <property type="term" value="F:ribonucleoside-triphosphate reductase (thioredoxin) activity"/>
    <property type="evidence" value="ECO:0007669"/>
    <property type="project" value="UniProtKB-EC"/>
</dbReference>
<keyword evidence="10" id="KW-0676">Redox-active center</keyword>
<dbReference type="InterPro" id="IPR054158">
    <property type="entry name" value="RNR-II_ins_dom"/>
</dbReference>
<gene>
    <name evidence="17" type="primary">nrdJ</name>
    <name evidence="17" type="ORF">ABNN70_07470</name>
</gene>
<evidence type="ECO:0000256" key="10">
    <source>
        <dbReference type="ARBA" id="ARBA00023284"/>
    </source>
</evidence>
<dbReference type="InterPro" id="IPR013345">
    <property type="entry name" value="RTP_Rdtase_AdoCbl-dep"/>
</dbReference>
<dbReference type="InterPro" id="IPR040763">
    <property type="entry name" value="RNR_alpha_hel"/>
</dbReference>
<feature type="active site" evidence="13">
    <location>
        <position position="411"/>
    </location>
</feature>
<keyword evidence="7" id="KW-0235">DNA replication</keyword>
<comment type="catalytic activity">
    <reaction evidence="12">
        <text>a 2'-deoxyribonucleoside 5'-triphosphate + [thioredoxin]-disulfide + H2O = a ribonucleoside 5'-triphosphate + [thioredoxin]-dithiol</text>
        <dbReference type="Rhea" id="RHEA:12701"/>
        <dbReference type="Rhea" id="RHEA-COMP:10698"/>
        <dbReference type="Rhea" id="RHEA-COMP:10700"/>
        <dbReference type="ChEBI" id="CHEBI:15377"/>
        <dbReference type="ChEBI" id="CHEBI:29950"/>
        <dbReference type="ChEBI" id="CHEBI:50058"/>
        <dbReference type="ChEBI" id="CHEBI:61557"/>
        <dbReference type="ChEBI" id="CHEBI:61560"/>
        <dbReference type="EC" id="1.17.4.2"/>
    </reaction>
</comment>